<dbReference type="Gene3D" id="3.30.200.20">
    <property type="entry name" value="Phosphorylase Kinase, domain 1"/>
    <property type="match status" value="1"/>
</dbReference>
<dbReference type="Gene3D" id="1.10.510.10">
    <property type="entry name" value="Transferase(Phosphotransferase) domain 1"/>
    <property type="match status" value="1"/>
</dbReference>
<keyword evidence="18" id="KW-1185">Reference proteome</keyword>
<keyword evidence="10 14" id="KW-0472">Membrane</keyword>
<evidence type="ECO:0000256" key="10">
    <source>
        <dbReference type="ARBA" id="ARBA00023136"/>
    </source>
</evidence>
<dbReference type="Pfam" id="PF07714">
    <property type="entry name" value="PK_Tyr_Ser-Thr"/>
    <property type="match status" value="1"/>
</dbReference>
<evidence type="ECO:0000313" key="18">
    <source>
        <dbReference type="Proteomes" id="UP000822688"/>
    </source>
</evidence>
<dbReference type="Proteomes" id="UP000822688">
    <property type="component" value="Chromosome 9"/>
</dbReference>
<dbReference type="InterPro" id="IPR001245">
    <property type="entry name" value="Ser-Thr/Tyr_kinase_cat_dom"/>
</dbReference>
<keyword evidence="8" id="KW-0067">ATP-binding</keyword>
<dbReference type="InterPro" id="IPR024788">
    <property type="entry name" value="Malectin-like_Carb-bd_dom"/>
</dbReference>
<evidence type="ECO:0000256" key="11">
    <source>
        <dbReference type="ARBA" id="ARBA00023170"/>
    </source>
</evidence>
<feature type="domain" description="Protein kinase" evidence="16">
    <location>
        <begin position="635"/>
        <end position="921"/>
    </location>
</feature>
<dbReference type="EMBL" id="CM026430">
    <property type="protein sequence ID" value="KAG0561393.1"/>
    <property type="molecule type" value="Genomic_DNA"/>
</dbReference>
<evidence type="ECO:0000256" key="6">
    <source>
        <dbReference type="ARBA" id="ARBA00022737"/>
    </source>
</evidence>
<dbReference type="InterPro" id="IPR011009">
    <property type="entry name" value="Kinase-like_dom_sf"/>
</dbReference>
<evidence type="ECO:0000256" key="12">
    <source>
        <dbReference type="ARBA" id="ARBA00047899"/>
    </source>
</evidence>
<dbReference type="GO" id="GO:0005524">
    <property type="term" value="F:ATP binding"/>
    <property type="evidence" value="ECO:0007669"/>
    <property type="project" value="UniProtKB-KW"/>
</dbReference>
<keyword evidence="3" id="KW-0433">Leucine-rich repeat</keyword>
<keyword evidence="11" id="KW-0675">Receptor</keyword>
<evidence type="ECO:0000256" key="7">
    <source>
        <dbReference type="ARBA" id="ARBA00022741"/>
    </source>
</evidence>
<evidence type="ECO:0000256" key="14">
    <source>
        <dbReference type="SAM" id="Phobius"/>
    </source>
</evidence>
<dbReference type="GO" id="GO:0016020">
    <property type="term" value="C:membrane"/>
    <property type="evidence" value="ECO:0007669"/>
    <property type="project" value="UniProtKB-SubCell"/>
</dbReference>
<keyword evidence="15" id="KW-0732">Signal</keyword>
<comment type="catalytic activity">
    <reaction evidence="13">
        <text>L-seryl-[protein] + ATP = O-phospho-L-seryl-[protein] + ADP + H(+)</text>
        <dbReference type="Rhea" id="RHEA:17989"/>
        <dbReference type="Rhea" id="RHEA-COMP:9863"/>
        <dbReference type="Rhea" id="RHEA-COMP:11604"/>
        <dbReference type="ChEBI" id="CHEBI:15378"/>
        <dbReference type="ChEBI" id="CHEBI:29999"/>
        <dbReference type="ChEBI" id="CHEBI:30616"/>
        <dbReference type="ChEBI" id="CHEBI:83421"/>
        <dbReference type="ChEBI" id="CHEBI:456216"/>
        <dbReference type="EC" id="2.7.11.1"/>
    </reaction>
</comment>
<name>A0A8T0GR36_CERPU</name>
<dbReference type="InterPro" id="IPR001611">
    <property type="entry name" value="Leu-rich_rpt"/>
</dbReference>
<feature type="chain" id="PRO_5035727173" description="non-specific serine/threonine protein kinase" evidence="15">
    <location>
        <begin position="28"/>
        <end position="936"/>
    </location>
</feature>
<dbReference type="SUPFAM" id="SSF52058">
    <property type="entry name" value="L domain-like"/>
    <property type="match status" value="1"/>
</dbReference>
<dbReference type="PANTHER" id="PTHR45631:SF68">
    <property type="entry name" value="REPEAT FAMILY PROTEIN, PUTATIVE, EXPRESSED-RELATED"/>
    <property type="match status" value="1"/>
</dbReference>
<evidence type="ECO:0000313" key="17">
    <source>
        <dbReference type="EMBL" id="KAG0561393.1"/>
    </source>
</evidence>
<dbReference type="GO" id="GO:0004672">
    <property type="term" value="F:protein kinase activity"/>
    <property type="evidence" value="ECO:0007669"/>
    <property type="project" value="InterPro"/>
</dbReference>
<dbReference type="Gene3D" id="2.60.120.430">
    <property type="entry name" value="Galactose-binding lectin"/>
    <property type="match status" value="2"/>
</dbReference>
<keyword evidence="7" id="KW-0547">Nucleotide-binding</keyword>
<dbReference type="InterPro" id="IPR032675">
    <property type="entry name" value="LRR_dom_sf"/>
</dbReference>
<dbReference type="Pfam" id="PF12819">
    <property type="entry name" value="Malectin_like"/>
    <property type="match status" value="1"/>
</dbReference>
<proteinExistence type="predicted"/>
<dbReference type="Pfam" id="PF13855">
    <property type="entry name" value="LRR_8"/>
    <property type="match status" value="1"/>
</dbReference>
<dbReference type="CDD" id="cd14066">
    <property type="entry name" value="STKc_IRAK"/>
    <property type="match status" value="1"/>
</dbReference>
<dbReference type="PROSITE" id="PS50011">
    <property type="entry name" value="PROTEIN_KINASE_DOM"/>
    <property type="match status" value="1"/>
</dbReference>
<evidence type="ECO:0000256" key="13">
    <source>
        <dbReference type="ARBA" id="ARBA00048679"/>
    </source>
</evidence>
<dbReference type="AlphaFoldDB" id="A0A8T0GR36"/>
<dbReference type="InterPro" id="IPR000719">
    <property type="entry name" value="Prot_kinase_dom"/>
</dbReference>
<evidence type="ECO:0000256" key="9">
    <source>
        <dbReference type="ARBA" id="ARBA00022989"/>
    </source>
</evidence>
<comment type="catalytic activity">
    <reaction evidence="12">
        <text>L-threonyl-[protein] + ATP = O-phospho-L-threonyl-[protein] + ADP + H(+)</text>
        <dbReference type="Rhea" id="RHEA:46608"/>
        <dbReference type="Rhea" id="RHEA-COMP:11060"/>
        <dbReference type="Rhea" id="RHEA-COMP:11605"/>
        <dbReference type="ChEBI" id="CHEBI:15378"/>
        <dbReference type="ChEBI" id="CHEBI:30013"/>
        <dbReference type="ChEBI" id="CHEBI:30616"/>
        <dbReference type="ChEBI" id="CHEBI:61977"/>
        <dbReference type="ChEBI" id="CHEBI:456216"/>
        <dbReference type="EC" id="2.7.11.1"/>
    </reaction>
</comment>
<evidence type="ECO:0000256" key="8">
    <source>
        <dbReference type="ARBA" id="ARBA00022840"/>
    </source>
</evidence>
<comment type="caution">
    <text evidence="17">The sequence shown here is derived from an EMBL/GenBank/DDBJ whole genome shotgun (WGS) entry which is preliminary data.</text>
</comment>
<accession>A0A8T0GR36</accession>
<evidence type="ECO:0000256" key="1">
    <source>
        <dbReference type="ARBA" id="ARBA00004167"/>
    </source>
</evidence>
<keyword evidence="6" id="KW-0677">Repeat</keyword>
<sequence>MAIAFWRFPLGVTVLLFLILNLPISVAQLGGAPQSALKLSINCGSKSNYTDNITLITWSPDDDYIKTGMVSNITTPSQGVSSLHQSLRYFPGKGQSKFCYELPATNGTTYLVRTTFRYGIYDGGSILKPTSFQLQIDTSNVALIKPDNSSIWESVIEVTMSAVAPQIYVCLAPTNPGTDVPFINAIELRELGPLMYPKARQGYMMITRYRYNFGSDHDLRHPDDKYDRLWRKYPRSNAPLSRLVSAPRGQNVAVETPYSRDEAPAAVMNTALTWPVNFIFPFNVTGGRNYVVLLWFAEMELTAQVQSRVFEVGIDENWQAPAIDILNVTKRIMYEAYEWGYGSIALSGTSTIAFRATTGSLLGPILNAMEVYEVSDPVQPRTDMQDVAAINAIKLYWPNLKTWTGDPCLALPYDWTSCSVDTDPRITMLKLDGYNLTGSIPTTTILKLPELTVLSLGNNSLNESVVPDLSALKQLQQLHLQNNNFSGVFPAWVTNLPNLQELFVEGNNFTGYVPQSLFNKTKYKFTYTPSDRLCTGSSPGNCTTTLGTPPVMPASSSMSSSTKMAIIIGTATGVLGLMLIGLIVCLWRCKRKLLHYSNSVSSRQLLKADPEAAFASSAKSQTMAYSFKEVKEATNNFQIQISEGSFGPVYKGKLSDGREVAVKRCRPCNKQGAIEFFDEVQTLARIHHRNLAALIGFCKDAQEQILLYEYLSNSDLWTHLHGDSGKHLPWSTRLSIALDVASAIEYLHTDCNPSIIHRDVQPRNILLTRNMTAKLVDFAFAKFTSEQDPTLQVYSVDVKGTAGYLDPEYAVSHHLSDKSDVYSFGVVLLELISGQEPIDKTASDRNPLLIEWTRPLLAEDDIKAVVDPSLGDKYNEDCMWKVAELGMMCVEPRPFNRPTMAEVVQELREAITLEGIAHPSLMTPLSPRSAQSSGPL</sequence>
<evidence type="ECO:0000256" key="3">
    <source>
        <dbReference type="ARBA" id="ARBA00022614"/>
    </source>
</evidence>
<evidence type="ECO:0000256" key="2">
    <source>
        <dbReference type="ARBA" id="ARBA00012513"/>
    </source>
</evidence>
<evidence type="ECO:0000256" key="5">
    <source>
        <dbReference type="ARBA" id="ARBA00022692"/>
    </source>
</evidence>
<reference evidence="17" key="1">
    <citation type="submission" date="2020-06" db="EMBL/GenBank/DDBJ databases">
        <title>WGS assembly of Ceratodon purpureus strain R40.</title>
        <authorList>
            <person name="Carey S.B."/>
            <person name="Jenkins J."/>
            <person name="Shu S."/>
            <person name="Lovell J.T."/>
            <person name="Sreedasyam A."/>
            <person name="Maumus F."/>
            <person name="Tiley G.P."/>
            <person name="Fernandez-Pozo N."/>
            <person name="Barry K."/>
            <person name="Chen C."/>
            <person name="Wang M."/>
            <person name="Lipzen A."/>
            <person name="Daum C."/>
            <person name="Saski C.A."/>
            <person name="Payton A.C."/>
            <person name="Mcbreen J.C."/>
            <person name="Conrad R.E."/>
            <person name="Kollar L.M."/>
            <person name="Olsson S."/>
            <person name="Huttunen S."/>
            <person name="Landis J.B."/>
            <person name="Wickett N.J."/>
            <person name="Johnson M.G."/>
            <person name="Rensing S.A."/>
            <person name="Grimwood J."/>
            <person name="Schmutz J."/>
            <person name="Mcdaniel S.F."/>
        </authorList>
    </citation>
    <scope>NUCLEOTIDE SEQUENCE</scope>
    <source>
        <strain evidence="17">R40</strain>
    </source>
</reference>
<organism evidence="17 18">
    <name type="scientific">Ceratodon purpureus</name>
    <name type="common">Fire moss</name>
    <name type="synonym">Dicranum purpureum</name>
    <dbReference type="NCBI Taxonomy" id="3225"/>
    <lineage>
        <taxon>Eukaryota</taxon>
        <taxon>Viridiplantae</taxon>
        <taxon>Streptophyta</taxon>
        <taxon>Embryophyta</taxon>
        <taxon>Bryophyta</taxon>
        <taxon>Bryophytina</taxon>
        <taxon>Bryopsida</taxon>
        <taxon>Dicranidae</taxon>
        <taxon>Pseudoditrichales</taxon>
        <taxon>Ditrichaceae</taxon>
        <taxon>Ceratodon</taxon>
    </lineage>
</organism>
<feature type="transmembrane region" description="Helical" evidence="14">
    <location>
        <begin position="564"/>
        <end position="587"/>
    </location>
</feature>
<dbReference type="Gene3D" id="3.80.10.10">
    <property type="entry name" value="Ribonuclease Inhibitor"/>
    <property type="match status" value="1"/>
</dbReference>
<keyword evidence="9 14" id="KW-1133">Transmembrane helix</keyword>
<comment type="subcellular location">
    <subcellularLocation>
        <location evidence="1">Membrane</location>
        <topology evidence="1">Single-pass membrane protein</topology>
    </subcellularLocation>
</comment>
<protein>
    <recommendedName>
        <fullName evidence="2">non-specific serine/threonine protein kinase</fullName>
        <ecNumber evidence="2">2.7.11.1</ecNumber>
    </recommendedName>
</protein>
<feature type="signal peptide" evidence="15">
    <location>
        <begin position="1"/>
        <end position="27"/>
    </location>
</feature>
<dbReference type="EC" id="2.7.11.1" evidence="2"/>
<dbReference type="SUPFAM" id="SSF56112">
    <property type="entry name" value="Protein kinase-like (PK-like)"/>
    <property type="match status" value="1"/>
</dbReference>
<dbReference type="FunFam" id="1.10.510.10:FF:000146">
    <property type="entry name" value="LRR receptor-like serine/threonine-protein kinase IOS1"/>
    <property type="match status" value="1"/>
</dbReference>
<evidence type="ECO:0000259" key="16">
    <source>
        <dbReference type="PROSITE" id="PS50011"/>
    </source>
</evidence>
<keyword evidence="4" id="KW-0808">Transferase</keyword>
<evidence type="ECO:0000256" key="15">
    <source>
        <dbReference type="SAM" id="SignalP"/>
    </source>
</evidence>
<gene>
    <name evidence="17" type="ORF">KC19_9G061400</name>
</gene>
<keyword evidence="5 14" id="KW-0812">Transmembrane</keyword>
<dbReference type="FunFam" id="3.30.200.20:FF:000178">
    <property type="entry name" value="serine/threonine-protein kinase PBS1-like"/>
    <property type="match status" value="1"/>
</dbReference>
<evidence type="ECO:0000256" key="4">
    <source>
        <dbReference type="ARBA" id="ARBA00022679"/>
    </source>
</evidence>
<dbReference type="PANTHER" id="PTHR45631">
    <property type="entry name" value="OS07G0107800 PROTEIN-RELATED"/>
    <property type="match status" value="1"/>
</dbReference>